<dbReference type="PATRIC" id="fig|1461583.4.peg.583"/>
<dbReference type="InterPro" id="IPR032466">
    <property type="entry name" value="Metal_Hydrolase"/>
</dbReference>
<accession>A0A078LZ87</accession>
<dbReference type="GO" id="GO:0016810">
    <property type="term" value="F:hydrolase activity, acting on carbon-nitrogen (but not peptide) bonds"/>
    <property type="evidence" value="ECO:0007669"/>
    <property type="project" value="InterPro"/>
</dbReference>
<dbReference type="SUPFAM" id="SSF51556">
    <property type="entry name" value="Metallo-dependent hydrolases"/>
    <property type="match status" value="1"/>
</dbReference>
<dbReference type="HOGENOM" id="CLU_009942_3_1_9"/>
<dbReference type="EMBL" id="LN483073">
    <property type="protein sequence ID" value="CEA00438.1"/>
    <property type="molecule type" value="Genomic_DNA"/>
</dbReference>
<dbReference type="InterPro" id="IPR011059">
    <property type="entry name" value="Metal-dep_hydrolase_composite"/>
</dbReference>
<dbReference type="SUPFAM" id="SSF51338">
    <property type="entry name" value="Composite domain of metallo-dependent hydrolases"/>
    <property type="match status" value="1"/>
</dbReference>
<dbReference type="Gene3D" id="2.30.40.10">
    <property type="entry name" value="Urease, subunit C, domain 1"/>
    <property type="match status" value="1"/>
</dbReference>
<evidence type="ECO:0000259" key="1">
    <source>
        <dbReference type="Pfam" id="PF07969"/>
    </source>
</evidence>
<organism evidence="2">
    <name type="scientific">Metalysinibacillus saudimassiliensis</name>
    <dbReference type="NCBI Taxonomy" id="1461583"/>
    <lineage>
        <taxon>Bacteria</taxon>
        <taxon>Bacillati</taxon>
        <taxon>Bacillota</taxon>
        <taxon>Bacilli</taxon>
        <taxon>Bacillales</taxon>
        <taxon>Caryophanaceae</taxon>
        <taxon>Metalysinibacillus</taxon>
    </lineage>
</organism>
<dbReference type="InterPro" id="IPR013108">
    <property type="entry name" value="Amidohydro_3"/>
</dbReference>
<dbReference type="Gene3D" id="3.10.310.70">
    <property type="match status" value="1"/>
</dbReference>
<name>A0A078LZ87_9BACL</name>
<evidence type="ECO:0000313" key="2">
    <source>
        <dbReference type="EMBL" id="CEA00438.1"/>
    </source>
</evidence>
<dbReference type="AlphaFoldDB" id="A0A078LZ87"/>
<gene>
    <name evidence="2" type="primary">nfdA</name>
    <name evidence="2" type="ORF">BN1050_00611</name>
</gene>
<dbReference type="CDD" id="cd01300">
    <property type="entry name" value="YtcJ_like"/>
    <property type="match status" value="1"/>
</dbReference>
<dbReference type="Pfam" id="PF07969">
    <property type="entry name" value="Amidohydro_3"/>
    <property type="match status" value="1"/>
</dbReference>
<dbReference type="Gene3D" id="3.20.20.140">
    <property type="entry name" value="Metal-dependent hydrolases"/>
    <property type="match status" value="1"/>
</dbReference>
<proteinExistence type="predicted"/>
<dbReference type="SMR" id="A0A078LZ87"/>
<dbReference type="InterPro" id="IPR033932">
    <property type="entry name" value="YtcJ-like"/>
</dbReference>
<protein>
    <submittedName>
        <fullName evidence="2">N-substituted formamide deformylase</fullName>
    </submittedName>
</protein>
<dbReference type="PANTHER" id="PTHR22642:SF2">
    <property type="entry name" value="PROTEIN LONG AFTER FAR-RED 3"/>
    <property type="match status" value="1"/>
</dbReference>
<reference evidence="2" key="1">
    <citation type="submission" date="2014-07" db="EMBL/GenBank/DDBJ databases">
        <authorList>
            <person name="Urmite Genomes Urmite Genomes"/>
        </authorList>
    </citation>
    <scope>NUCLEOTIDE SEQUENCE</scope>
    <source>
        <strain evidence="2">13S34_air</strain>
    </source>
</reference>
<dbReference type="PANTHER" id="PTHR22642">
    <property type="entry name" value="IMIDAZOLONEPROPIONASE"/>
    <property type="match status" value="1"/>
</dbReference>
<sequence>MTTLWFGGTFYTMQAPGHTTDAVLTDGHKIVALGEDAKAQHATQHIDLAGAYVYPGFVDSHLHTIGYGEKLLHLDVSQFTKRAAMLEALAKRMQQAQPDEWVIAIGYNEAQFDDSAYPTLAELDALGDAHLIIKRQCHHLIIANSKALAFAGITEATTVAGGVVEADKGVLKDAALYLIVNHMPHITPAYIERALTLALDSLLAMGVTGGHSEDLSYYGPPSQPFEVFTRLAQGRFKAHLLQHHATFAVSNTFQATRYVALGAMKIFVDGAFGGHTAALSEPYVDKASTGMLVHTTAELTALVREARVARREVAVHVIGDRAIATILDVFEALPPQKGQHDRIIHCSLVNDSLLERLARMPVIIDMQPQFAHESRALLTERLGESRMPYVHPLGSLLCAGICVAGGSDAPIEHPDPLRIIEAAITHPNPSERLTRYEAVQLLTTNAAHAIHERERGKIAPGFDADFSVFTGDIFSADLTRIHACKTVVDGRIVYDKALER</sequence>
<feature type="domain" description="Amidohydrolase 3" evidence="1">
    <location>
        <begin position="45"/>
        <end position="494"/>
    </location>
</feature>